<dbReference type="SUPFAM" id="SSF48557">
    <property type="entry name" value="L-aspartase-like"/>
    <property type="match status" value="1"/>
</dbReference>
<feature type="non-terminal residue" evidence="3">
    <location>
        <position position="193"/>
    </location>
</feature>
<dbReference type="RefSeq" id="WP_268977360.1">
    <property type="nucleotide sequence ID" value="NZ_WJZX01000107.1"/>
</dbReference>
<dbReference type="GO" id="GO:0047472">
    <property type="term" value="F:3-carboxy-cis,cis-muconate cycloisomerase activity"/>
    <property type="evidence" value="ECO:0007669"/>
    <property type="project" value="UniProtKB-EC"/>
</dbReference>
<dbReference type="Gene3D" id="1.10.275.10">
    <property type="entry name" value="Fumarase/aspartase (N-terminal domain)"/>
    <property type="match status" value="1"/>
</dbReference>
<proteinExistence type="inferred from homology"/>
<accession>A0AAP2WLF2</accession>
<dbReference type="InterPro" id="IPR024083">
    <property type="entry name" value="Fumarase/histidase_N"/>
</dbReference>
<dbReference type="InterPro" id="IPR022761">
    <property type="entry name" value="Fumarate_lyase_N"/>
</dbReference>
<keyword evidence="3" id="KW-0413">Isomerase</keyword>
<organism evidence="3 4">
    <name type="scientific">Pseudomonas poae</name>
    <dbReference type="NCBI Taxonomy" id="200451"/>
    <lineage>
        <taxon>Bacteria</taxon>
        <taxon>Pseudomonadati</taxon>
        <taxon>Pseudomonadota</taxon>
        <taxon>Gammaproteobacteria</taxon>
        <taxon>Pseudomonadales</taxon>
        <taxon>Pseudomonadaceae</taxon>
        <taxon>Pseudomonas</taxon>
    </lineage>
</organism>
<gene>
    <name evidence="3" type="ORF">GIV46_20325</name>
</gene>
<reference evidence="3" key="1">
    <citation type="submission" date="2019-11" db="EMBL/GenBank/DDBJ databases">
        <title>Epiphytic Pseudomonas syringae from cherry orchards.</title>
        <authorList>
            <person name="Hulin M.T."/>
        </authorList>
    </citation>
    <scope>NUCLEOTIDE SEQUENCE</scope>
    <source>
        <strain evidence="3">PA-2-1F</strain>
    </source>
</reference>
<evidence type="ECO:0000259" key="2">
    <source>
        <dbReference type="Pfam" id="PF00206"/>
    </source>
</evidence>
<dbReference type="PANTHER" id="PTHR43172:SF2">
    <property type="entry name" value="ADENYLOSUCCINATE LYASE C-TERMINAL DOMAIN-CONTAINING PROTEIN"/>
    <property type="match status" value="1"/>
</dbReference>
<dbReference type="EC" id="5.5.1.2" evidence="3"/>
<evidence type="ECO:0000313" key="4">
    <source>
        <dbReference type="Proteomes" id="UP000814126"/>
    </source>
</evidence>
<dbReference type="PANTHER" id="PTHR43172">
    <property type="entry name" value="ADENYLOSUCCINATE LYASE"/>
    <property type="match status" value="1"/>
</dbReference>
<dbReference type="Proteomes" id="UP000814126">
    <property type="component" value="Unassembled WGS sequence"/>
</dbReference>
<dbReference type="AlphaFoldDB" id="A0AAP2WLF2"/>
<evidence type="ECO:0000256" key="1">
    <source>
        <dbReference type="ARBA" id="ARBA00034772"/>
    </source>
</evidence>
<comment type="similarity">
    <text evidence="1">Belongs to the class-II fumarase/aspartase family.</text>
</comment>
<sequence>MTLRTSNQLFDAYFTADGMAEVFCDQGRVQGMLDFEAALARAQARVGLIPQAAVAPIAQACLASLYDVDALGVAIATAGNSAIPLVKALGKLIASEDAGAERYVHLGATSQDVMDTGLVLQVRQALALIDADLARLGDVLAAQAQRYATVPLAGRTWLQHATPVTLGMKIAGWLGAVTRNRQRLAQLKPRLLV</sequence>
<name>A0AAP2WLF2_9PSED</name>
<dbReference type="Gene3D" id="1.20.200.10">
    <property type="entry name" value="Fumarase/aspartase (Central domain)"/>
    <property type="match status" value="1"/>
</dbReference>
<protein>
    <submittedName>
        <fullName evidence="3">3-carboxy-cis,cis-muconate cycloisomerase</fullName>
        <ecNumber evidence="3">5.5.1.2</ecNumber>
    </submittedName>
</protein>
<dbReference type="InterPro" id="IPR008948">
    <property type="entry name" value="L-Aspartase-like"/>
</dbReference>
<dbReference type="PRINTS" id="PR00149">
    <property type="entry name" value="FUMRATELYASE"/>
</dbReference>
<dbReference type="Pfam" id="PF00206">
    <property type="entry name" value="Lyase_1"/>
    <property type="match status" value="1"/>
</dbReference>
<feature type="domain" description="Fumarate lyase N-terminal" evidence="2">
    <location>
        <begin position="15"/>
        <end position="192"/>
    </location>
</feature>
<dbReference type="InterPro" id="IPR000362">
    <property type="entry name" value="Fumarate_lyase_fam"/>
</dbReference>
<comment type="caution">
    <text evidence="3">The sequence shown here is derived from an EMBL/GenBank/DDBJ whole genome shotgun (WGS) entry which is preliminary data.</text>
</comment>
<dbReference type="GO" id="GO:0016829">
    <property type="term" value="F:lyase activity"/>
    <property type="evidence" value="ECO:0007669"/>
    <property type="project" value="UniProtKB-ARBA"/>
</dbReference>
<dbReference type="EMBL" id="WJZX01000107">
    <property type="protein sequence ID" value="MCF5657361.1"/>
    <property type="molecule type" value="Genomic_DNA"/>
</dbReference>
<evidence type="ECO:0000313" key="3">
    <source>
        <dbReference type="EMBL" id="MCF5657361.1"/>
    </source>
</evidence>